<evidence type="ECO:0000256" key="5">
    <source>
        <dbReference type="ARBA" id="ARBA00022989"/>
    </source>
</evidence>
<keyword evidence="11" id="KW-0969">Cilium</keyword>
<keyword evidence="11" id="KW-0282">Flagellum</keyword>
<keyword evidence="7" id="KW-0653">Protein transport</keyword>
<comment type="subcellular location">
    <subcellularLocation>
        <location evidence="1">Cell membrane</location>
        <topology evidence="1">Multi-pass membrane protein</topology>
    </subcellularLocation>
    <subcellularLocation>
        <location evidence="7">Membrane</location>
        <topology evidence="7">Multi-pass membrane protein</topology>
    </subcellularLocation>
</comment>
<keyword evidence="6 8" id="KW-0472">Membrane</keyword>
<keyword evidence="5 8" id="KW-1133">Transmembrane helix</keyword>
<feature type="transmembrane region" description="Helical" evidence="8">
    <location>
        <begin position="148"/>
        <end position="169"/>
    </location>
</feature>
<evidence type="ECO:0000256" key="3">
    <source>
        <dbReference type="ARBA" id="ARBA00022692"/>
    </source>
</evidence>
<evidence type="ECO:0000313" key="11">
    <source>
        <dbReference type="EMBL" id="GAV26133.1"/>
    </source>
</evidence>
<evidence type="ECO:0000259" key="10">
    <source>
        <dbReference type="Pfam" id="PF20560"/>
    </source>
</evidence>
<dbReference type="AlphaFoldDB" id="A0A1L8D4N3"/>
<feature type="domain" description="Motility protein A N-terminal" evidence="10">
    <location>
        <begin position="7"/>
        <end position="92"/>
    </location>
</feature>
<evidence type="ECO:0000256" key="8">
    <source>
        <dbReference type="SAM" id="Phobius"/>
    </source>
</evidence>
<dbReference type="NCBIfam" id="NF006583">
    <property type="entry name" value="PRK09109.1"/>
    <property type="match status" value="1"/>
</dbReference>
<dbReference type="STRING" id="661089.ciss_20660"/>
<comment type="caution">
    <text evidence="11">The sequence shown here is derived from an EMBL/GenBank/DDBJ whole genome shotgun (WGS) entry which is preliminary data.</text>
</comment>
<dbReference type="PANTHER" id="PTHR30433:SF3">
    <property type="entry name" value="MOTILITY PROTEIN A"/>
    <property type="match status" value="1"/>
</dbReference>
<evidence type="ECO:0000313" key="12">
    <source>
        <dbReference type="Proteomes" id="UP000187338"/>
    </source>
</evidence>
<dbReference type="EMBL" id="BDJL01000132">
    <property type="protein sequence ID" value="GAV26133.1"/>
    <property type="molecule type" value="Genomic_DNA"/>
</dbReference>
<dbReference type="RefSeq" id="WP_075866301.1">
    <property type="nucleotide sequence ID" value="NZ_BDJL01000132.1"/>
</dbReference>
<proteinExistence type="inferred from homology"/>
<evidence type="ECO:0000256" key="7">
    <source>
        <dbReference type="RuleBase" id="RU004057"/>
    </source>
</evidence>
<feature type="transmembrane region" description="Helical" evidence="8">
    <location>
        <begin position="29"/>
        <end position="51"/>
    </location>
</feature>
<dbReference type="Pfam" id="PF01618">
    <property type="entry name" value="MotA_ExbB"/>
    <property type="match status" value="1"/>
</dbReference>
<dbReference type="GO" id="GO:0005886">
    <property type="term" value="C:plasma membrane"/>
    <property type="evidence" value="ECO:0007669"/>
    <property type="project" value="UniProtKB-SubCell"/>
</dbReference>
<feature type="domain" description="MotA/TolQ/ExbB proton channel" evidence="9">
    <location>
        <begin position="102"/>
        <end position="219"/>
    </location>
</feature>
<evidence type="ECO:0000256" key="1">
    <source>
        <dbReference type="ARBA" id="ARBA00004651"/>
    </source>
</evidence>
<gene>
    <name evidence="11" type="ORF">ciss_20660</name>
</gene>
<feature type="transmembrane region" description="Helical" evidence="8">
    <location>
        <begin position="181"/>
        <end position="203"/>
    </location>
</feature>
<evidence type="ECO:0000256" key="4">
    <source>
        <dbReference type="ARBA" id="ARBA00022779"/>
    </source>
</evidence>
<evidence type="ECO:0000256" key="6">
    <source>
        <dbReference type="ARBA" id="ARBA00023136"/>
    </source>
</evidence>
<dbReference type="InterPro" id="IPR046786">
    <property type="entry name" value="MotA_N"/>
</dbReference>
<accession>A0A1L8D4N3</accession>
<dbReference type="GO" id="GO:0015031">
    <property type="term" value="P:protein transport"/>
    <property type="evidence" value="ECO:0007669"/>
    <property type="project" value="UniProtKB-KW"/>
</dbReference>
<dbReference type="InterPro" id="IPR002898">
    <property type="entry name" value="MotA_ExbB_proton_chnl"/>
</dbReference>
<dbReference type="GO" id="GO:0071978">
    <property type="term" value="P:bacterial-type flagellum-dependent swarming motility"/>
    <property type="evidence" value="ECO:0007669"/>
    <property type="project" value="InterPro"/>
</dbReference>
<dbReference type="OrthoDB" id="9806929at2"/>
<dbReference type="GO" id="GO:0006935">
    <property type="term" value="P:chemotaxis"/>
    <property type="evidence" value="ECO:0007669"/>
    <property type="project" value="InterPro"/>
</dbReference>
<keyword evidence="3 8" id="KW-0812">Transmembrane</keyword>
<sequence length="268" mass="29132">MEIMVVLGVVLAFTSLVTGFLMEGGHITSLVAPSAAVIIFGGTIGASIIAFSTEEVLAIPKYFKIMLTQKLPNELDVVKQIVSLAQKARREGLLALENDLPNIKDDFLRRGLQLIVDGTDPELFRSILENEIYAIAERHRAGAEFFEAAGGYAPTMGIIGTVMGLVHVLGQLSTPEKLGPAIAMAFTATLYGVSSANILWLPFSAKLKNLSKKELLIREMMLEGLVSLQEGHNPMLIEEKLRSFLKPKLRNQTLKEGQGELNEAASAQ</sequence>
<comment type="similarity">
    <text evidence="7">Belongs to the exbB/tolQ family.</text>
</comment>
<reference evidence="12" key="1">
    <citation type="submission" date="2016-12" db="EMBL/GenBank/DDBJ databases">
        <title>Draft Genome Sequences od Carboxydothermus pertinax and islandicus, Hydrogenogenic Carboxydotrophic Bacteria.</title>
        <authorList>
            <person name="Fukuyama Y."/>
            <person name="Ohmae K."/>
            <person name="Yoneda Y."/>
            <person name="Yoshida T."/>
            <person name="Sako Y."/>
        </authorList>
    </citation>
    <scope>NUCLEOTIDE SEQUENCE [LARGE SCALE GENOMIC DNA]</scope>
    <source>
        <strain evidence="12">SET</strain>
    </source>
</reference>
<dbReference type="Proteomes" id="UP000187338">
    <property type="component" value="Unassembled WGS sequence"/>
</dbReference>
<dbReference type="PANTHER" id="PTHR30433">
    <property type="entry name" value="CHEMOTAXIS PROTEIN MOTA"/>
    <property type="match status" value="1"/>
</dbReference>
<dbReference type="Pfam" id="PF20560">
    <property type="entry name" value="MotA_N"/>
    <property type="match status" value="1"/>
</dbReference>
<keyword evidence="7" id="KW-0813">Transport</keyword>
<evidence type="ECO:0000256" key="2">
    <source>
        <dbReference type="ARBA" id="ARBA00022475"/>
    </source>
</evidence>
<keyword evidence="4" id="KW-0283">Flagellar rotation</keyword>
<keyword evidence="11" id="KW-0966">Cell projection</keyword>
<organism evidence="11 12">
    <name type="scientific">Carboxydothermus islandicus</name>
    <dbReference type="NCBI Taxonomy" id="661089"/>
    <lineage>
        <taxon>Bacteria</taxon>
        <taxon>Bacillati</taxon>
        <taxon>Bacillota</taxon>
        <taxon>Clostridia</taxon>
        <taxon>Thermoanaerobacterales</taxon>
        <taxon>Thermoanaerobacteraceae</taxon>
        <taxon>Carboxydothermus</taxon>
    </lineage>
</organism>
<name>A0A1L8D4N3_9THEO</name>
<keyword evidence="12" id="KW-1185">Reference proteome</keyword>
<protein>
    <submittedName>
        <fullName evidence="11">Flagellar motor protein MotA</fullName>
    </submittedName>
</protein>
<evidence type="ECO:0000259" key="9">
    <source>
        <dbReference type="Pfam" id="PF01618"/>
    </source>
</evidence>
<keyword evidence="2" id="KW-1003">Cell membrane</keyword>
<dbReference type="InterPro" id="IPR047055">
    <property type="entry name" value="MotA-like"/>
</dbReference>